<protein>
    <submittedName>
        <fullName evidence="5">Putative MFS-type transporter</fullName>
    </submittedName>
</protein>
<dbReference type="AlphaFoldDB" id="M9R5V2"/>
<dbReference type="RefSeq" id="WP_015499623.1">
    <property type="nucleotide sequence ID" value="NC_020911.1"/>
</dbReference>
<dbReference type="InterPro" id="IPR036259">
    <property type="entry name" value="MFS_trans_sf"/>
</dbReference>
<dbReference type="Proteomes" id="UP000005307">
    <property type="component" value="Chromosome"/>
</dbReference>
<dbReference type="Gene3D" id="1.20.1250.20">
    <property type="entry name" value="MFS general substrate transporter like domains"/>
    <property type="match status" value="1"/>
</dbReference>
<keyword evidence="6" id="KW-1185">Reference proteome</keyword>
<feature type="domain" description="Major facilitator superfamily (MFS) profile" evidence="4">
    <location>
        <begin position="217"/>
        <end position="394"/>
    </location>
</feature>
<sequence>MHTSIISRNGNYLGLLVANTILGSAMPMLIILGGLAGLILAPSTALATLPASLQTLAGLLAAAPFSFLMGQYGRKVGFITGVACAVIGALIGVWALFTGNFVLLCVAHLALGAALACFQYFRFAAAETVSTEWQPVAISLMLTSGLIAAFVGPQMFIETKDTLVPVPLAGAYAALAVLSLIGLIPLALTRLPAPKNGSPQSIKERFASLSVLKRKPVRLAVGLGAVSQGIMVFLMVPTPLAMIGCGFSEAVAGDVIRWHVVAMFAPSFFTGFLIKRFGVQPIAIIGLALLIVASGAALSGLTSIHFYGSLVLLGIGWNFGFIAATTMLANSVTDDEKALVQGANDTMIALVSTVCAFAAGAIIAGFGWAVLATVSLALLVAASVMFLKETRKVA</sequence>
<keyword evidence="3" id="KW-0472">Membrane</keyword>
<evidence type="ECO:0000256" key="3">
    <source>
        <dbReference type="ARBA" id="ARBA00023136"/>
    </source>
</evidence>
<dbReference type="STRING" id="391626.OAN307_c19480"/>
<gene>
    <name evidence="5" type="ORF">OAN307_c19480</name>
</gene>
<dbReference type="PROSITE" id="PS50850">
    <property type="entry name" value="MFS"/>
    <property type="match status" value="1"/>
</dbReference>
<name>M9R5V2_9RHOB</name>
<dbReference type="InterPro" id="IPR020846">
    <property type="entry name" value="MFS_dom"/>
</dbReference>
<dbReference type="eggNOG" id="COG2814">
    <property type="taxonomic scope" value="Bacteria"/>
</dbReference>
<keyword evidence="1" id="KW-0812">Transmembrane</keyword>
<evidence type="ECO:0000256" key="2">
    <source>
        <dbReference type="ARBA" id="ARBA00022989"/>
    </source>
</evidence>
<dbReference type="PANTHER" id="PTHR23534:SF1">
    <property type="entry name" value="MAJOR FACILITATOR SUPERFAMILY PROTEIN"/>
    <property type="match status" value="1"/>
</dbReference>
<dbReference type="EMBL" id="CP003740">
    <property type="protein sequence ID" value="AGI67597.1"/>
    <property type="molecule type" value="Genomic_DNA"/>
</dbReference>
<organism evidence="5 6">
    <name type="scientific">Octadecabacter antarcticus 307</name>
    <dbReference type="NCBI Taxonomy" id="391626"/>
    <lineage>
        <taxon>Bacteria</taxon>
        <taxon>Pseudomonadati</taxon>
        <taxon>Pseudomonadota</taxon>
        <taxon>Alphaproteobacteria</taxon>
        <taxon>Rhodobacterales</taxon>
        <taxon>Roseobacteraceae</taxon>
        <taxon>Octadecabacter</taxon>
    </lineage>
</organism>
<keyword evidence="2" id="KW-1133">Transmembrane helix</keyword>
<dbReference type="KEGG" id="oat:OAN307_c19480"/>
<evidence type="ECO:0000313" key="5">
    <source>
        <dbReference type="EMBL" id="AGI67597.1"/>
    </source>
</evidence>
<accession>M9R5V2</accession>
<dbReference type="PANTHER" id="PTHR23534">
    <property type="entry name" value="MFS PERMEASE"/>
    <property type="match status" value="1"/>
</dbReference>
<proteinExistence type="predicted"/>
<dbReference type="SUPFAM" id="SSF103473">
    <property type="entry name" value="MFS general substrate transporter"/>
    <property type="match status" value="1"/>
</dbReference>
<dbReference type="HOGENOM" id="CLU_047644_2_0_5"/>
<dbReference type="OrthoDB" id="8558006at2"/>
<dbReference type="InterPro" id="IPR011701">
    <property type="entry name" value="MFS"/>
</dbReference>
<evidence type="ECO:0000313" key="6">
    <source>
        <dbReference type="Proteomes" id="UP000005307"/>
    </source>
</evidence>
<evidence type="ECO:0000259" key="4">
    <source>
        <dbReference type="PROSITE" id="PS50850"/>
    </source>
</evidence>
<evidence type="ECO:0000256" key="1">
    <source>
        <dbReference type="ARBA" id="ARBA00022692"/>
    </source>
</evidence>
<dbReference type="GO" id="GO:0022857">
    <property type="term" value="F:transmembrane transporter activity"/>
    <property type="evidence" value="ECO:0007669"/>
    <property type="project" value="InterPro"/>
</dbReference>
<dbReference type="Pfam" id="PF07690">
    <property type="entry name" value="MFS_1"/>
    <property type="match status" value="1"/>
</dbReference>
<reference evidence="5 6" key="1">
    <citation type="journal article" date="2013" name="PLoS ONE">
        <title>Poles Apart: Arctic and Antarctic Octadecabacter strains Share High Genome Plasticity and a New Type of Xanthorhodopsin.</title>
        <authorList>
            <person name="Vollmers J."/>
            <person name="Voget S."/>
            <person name="Dietrich S."/>
            <person name="Gollnow K."/>
            <person name="Smits M."/>
            <person name="Meyer K."/>
            <person name="Brinkhoff T."/>
            <person name="Simon M."/>
            <person name="Daniel R."/>
        </authorList>
    </citation>
    <scope>NUCLEOTIDE SEQUENCE [LARGE SCALE GENOMIC DNA]</scope>
    <source>
        <strain evidence="5 6">307</strain>
    </source>
</reference>